<dbReference type="PROSITE" id="PS50920">
    <property type="entry name" value="SOLCAR"/>
    <property type="match status" value="2"/>
</dbReference>
<comment type="similarity">
    <text evidence="7">Belongs to the mitochondrial carrier (TC 2.A.29) family.</text>
</comment>
<dbReference type="RefSeq" id="XP_004034566.1">
    <property type="nucleotide sequence ID" value="XM_004034518.1"/>
</dbReference>
<feature type="repeat" description="Solcar" evidence="6">
    <location>
        <begin position="112"/>
        <end position="197"/>
    </location>
</feature>
<keyword evidence="8" id="KW-1133">Transmembrane helix</keyword>
<dbReference type="PANTHER" id="PTHR24089">
    <property type="entry name" value="SOLUTE CARRIER FAMILY 25"/>
    <property type="match status" value="1"/>
</dbReference>
<dbReference type="GeneID" id="14907205"/>
<dbReference type="EMBL" id="GL983917">
    <property type="protein sequence ID" value="EGR31080.1"/>
    <property type="molecule type" value="Genomic_DNA"/>
</dbReference>
<feature type="transmembrane region" description="Helical" evidence="8">
    <location>
        <begin position="115"/>
        <end position="136"/>
    </location>
</feature>
<evidence type="ECO:0000313" key="9">
    <source>
        <dbReference type="EMBL" id="EGR31080.1"/>
    </source>
</evidence>
<reference evidence="9 10" key="1">
    <citation type="submission" date="2011-07" db="EMBL/GenBank/DDBJ databases">
        <authorList>
            <person name="Coyne R."/>
            <person name="Brami D."/>
            <person name="Johnson J."/>
            <person name="Hostetler J."/>
            <person name="Hannick L."/>
            <person name="Clark T."/>
            <person name="Cassidy-Hanley D."/>
            <person name="Inman J."/>
        </authorList>
    </citation>
    <scope>NUCLEOTIDE SEQUENCE [LARGE SCALE GENOMIC DNA]</scope>
    <source>
        <strain evidence="9 10">G5</strain>
    </source>
</reference>
<sequence>MNKKHFENTDKDDYKYFKSFISGGIAGMCGKTISAPFERIKYIFITRDIQFKYTIALKEAKYIVKKHGVLNLWRGNSANLIRIIPFSSINFSTFDYLKNNVYLKYQTDNEIKKQLLLFSIGAISGIISQSICYPLELIRTRLAMQKDSFQYKNFFDAIKVIHKTEGTIGFYSGMTLAMFAPLASGTAWAIKNKVNRFIDNNYDF</sequence>
<dbReference type="InterPro" id="IPR002067">
    <property type="entry name" value="MCP"/>
</dbReference>
<evidence type="ECO:0000256" key="5">
    <source>
        <dbReference type="ARBA" id="ARBA00023136"/>
    </source>
</evidence>
<evidence type="ECO:0000256" key="7">
    <source>
        <dbReference type="RuleBase" id="RU000488"/>
    </source>
</evidence>
<feature type="repeat" description="Solcar" evidence="6">
    <location>
        <begin position="14"/>
        <end position="100"/>
    </location>
</feature>
<gene>
    <name evidence="9" type="ORF">IMG5_118050</name>
</gene>
<feature type="transmembrane region" description="Helical" evidence="8">
    <location>
        <begin position="168"/>
        <end position="190"/>
    </location>
</feature>
<dbReference type="STRING" id="857967.G0QUN4"/>
<dbReference type="GO" id="GO:0055085">
    <property type="term" value="P:transmembrane transport"/>
    <property type="evidence" value="ECO:0007669"/>
    <property type="project" value="InterPro"/>
</dbReference>
<evidence type="ECO:0000256" key="8">
    <source>
        <dbReference type="SAM" id="Phobius"/>
    </source>
</evidence>
<dbReference type="eggNOG" id="KOG0752">
    <property type="taxonomic scope" value="Eukaryota"/>
</dbReference>
<dbReference type="Pfam" id="PF00153">
    <property type="entry name" value="Mito_carr"/>
    <property type="match status" value="2"/>
</dbReference>
<proteinExistence type="inferred from homology"/>
<dbReference type="PRINTS" id="PR00926">
    <property type="entry name" value="MITOCARRIER"/>
</dbReference>
<evidence type="ECO:0000256" key="3">
    <source>
        <dbReference type="ARBA" id="ARBA00022692"/>
    </source>
</evidence>
<dbReference type="OrthoDB" id="270584at2759"/>
<comment type="subcellular location">
    <subcellularLocation>
        <location evidence="1">Membrane</location>
        <topology evidence="1">Multi-pass membrane protein</topology>
    </subcellularLocation>
</comment>
<keyword evidence="3 6" id="KW-0812">Transmembrane</keyword>
<dbReference type="InterPro" id="IPR018108">
    <property type="entry name" value="MCP_transmembrane"/>
</dbReference>
<dbReference type="AlphaFoldDB" id="G0QUN4"/>
<accession>G0QUN4</accession>
<dbReference type="Gene3D" id="1.50.40.10">
    <property type="entry name" value="Mitochondrial carrier domain"/>
    <property type="match status" value="1"/>
</dbReference>
<dbReference type="SUPFAM" id="SSF103506">
    <property type="entry name" value="Mitochondrial carrier"/>
    <property type="match status" value="1"/>
</dbReference>
<dbReference type="InterPro" id="IPR023395">
    <property type="entry name" value="MCP_dom_sf"/>
</dbReference>
<evidence type="ECO:0000256" key="1">
    <source>
        <dbReference type="ARBA" id="ARBA00004141"/>
    </source>
</evidence>
<dbReference type="InParanoid" id="G0QUN4"/>
<evidence type="ECO:0000256" key="2">
    <source>
        <dbReference type="ARBA" id="ARBA00022448"/>
    </source>
</evidence>
<dbReference type="GO" id="GO:0016020">
    <property type="term" value="C:membrane"/>
    <property type="evidence" value="ECO:0007669"/>
    <property type="project" value="UniProtKB-SubCell"/>
</dbReference>
<evidence type="ECO:0000313" key="10">
    <source>
        <dbReference type="Proteomes" id="UP000008983"/>
    </source>
</evidence>
<evidence type="ECO:0000256" key="6">
    <source>
        <dbReference type="PROSITE-ProRule" id="PRU00282"/>
    </source>
</evidence>
<evidence type="ECO:0000256" key="4">
    <source>
        <dbReference type="ARBA" id="ARBA00022737"/>
    </source>
</evidence>
<organism evidence="9 10">
    <name type="scientific">Ichthyophthirius multifiliis</name>
    <name type="common">White spot disease agent</name>
    <name type="synonym">Ich</name>
    <dbReference type="NCBI Taxonomy" id="5932"/>
    <lineage>
        <taxon>Eukaryota</taxon>
        <taxon>Sar</taxon>
        <taxon>Alveolata</taxon>
        <taxon>Ciliophora</taxon>
        <taxon>Intramacronucleata</taxon>
        <taxon>Oligohymenophorea</taxon>
        <taxon>Hymenostomatida</taxon>
        <taxon>Ophryoglenina</taxon>
        <taxon>Ichthyophthirius</taxon>
    </lineage>
</organism>
<dbReference type="OMA" id="YCKAFED"/>
<protein>
    <submittedName>
        <fullName evidence="9">Solute carrier family member 16, putative</fullName>
    </submittedName>
</protein>
<dbReference type="SMR" id="G0QUN4"/>
<keyword evidence="4" id="KW-0677">Repeat</keyword>
<name>G0QUN4_ICHMU</name>
<keyword evidence="2 7" id="KW-0813">Transport</keyword>
<keyword evidence="10" id="KW-1185">Reference proteome</keyword>
<dbReference type="Proteomes" id="UP000008983">
    <property type="component" value="Unassembled WGS sequence"/>
</dbReference>
<keyword evidence="5 6" id="KW-0472">Membrane</keyword>